<keyword evidence="6 10" id="KW-0051">Antiviral defense</keyword>
<comment type="cofactor">
    <cofactor evidence="10">
        <name>Mg(2+)</name>
        <dbReference type="ChEBI" id="CHEBI:18420"/>
    </cofactor>
    <cofactor evidence="10">
        <name>Mn(2+)</name>
        <dbReference type="ChEBI" id="CHEBI:29035"/>
    </cofactor>
</comment>
<dbReference type="GO" id="GO:0004519">
    <property type="term" value="F:endonuclease activity"/>
    <property type="evidence" value="ECO:0007669"/>
    <property type="project" value="UniProtKB-UniRule"/>
</dbReference>
<feature type="binding site" evidence="10">
    <location>
        <position position="245"/>
    </location>
    <ligand>
        <name>Mn(2+)</name>
        <dbReference type="ChEBI" id="CHEBI:29035"/>
    </ligand>
</feature>
<dbReference type="Gene3D" id="3.100.10.20">
    <property type="entry name" value="CRISPR-associated endonuclease Cas1, N-terminal domain"/>
    <property type="match status" value="1"/>
</dbReference>
<keyword evidence="5 10" id="KW-0460">Magnesium</keyword>
<comment type="function">
    <text evidence="10">CRISPR (clustered regularly interspaced short palindromic repeat), is an adaptive immune system that provides protection against mobile genetic elements (viruses, transposable elements and conjugative plasmids). CRISPR clusters contain spacers, sequences complementary to antecedent mobile elements, and target invading nucleic acids. CRISPR clusters are transcribed and processed into CRISPR RNA (crRNA). Acts as a dsDNA endonuclease. Involved in the integration of spacer DNA into the CRISPR cassette.</text>
</comment>
<dbReference type="Gene3D" id="1.20.120.920">
    <property type="entry name" value="CRISPR-associated endonuclease Cas1, C-terminal domain"/>
    <property type="match status" value="1"/>
</dbReference>
<evidence type="ECO:0000256" key="2">
    <source>
        <dbReference type="ARBA" id="ARBA00022723"/>
    </source>
</evidence>
<evidence type="ECO:0000256" key="8">
    <source>
        <dbReference type="ARBA" id="ARBA00023211"/>
    </source>
</evidence>
<comment type="subunit">
    <text evidence="9 10">Homodimer, forms a heterotetramer with a Cas2 homodimer.</text>
</comment>
<dbReference type="Pfam" id="PF01867">
    <property type="entry name" value="Cas_Cas1"/>
    <property type="match status" value="1"/>
</dbReference>
<dbReference type="HAMAP" id="MF_01470">
    <property type="entry name" value="Cas1"/>
    <property type="match status" value="1"/>
</dbReference>
<name>A0A6B1F5A5_9SYNE</name>
<feature type="binding site" evidence="10">
    <location>
        <position position="164"/>
    </location>
    <ligand>
        <name>Mn(2+)</name>
        <dbReference type="ChEBI" id="CHEBI:29035"/>
    </ligand>
</feature>
<dbReference type="EC" id="3.1.-.-" evidence="10"/>
<dbReference type="AlphaFoldDB" id="A0A6B1F5A5"/>
<dbReference type="GO" id="GO:0046872">
    <property type="term" value="F:metal ion binding"/>
    <property type="evidence" value="ECO:0007669"/>
    <property type="project" value="UniProtKB-UniRule"/>
</dbReference>
<keyword evidence="3 10" id="KW-0255">Endonuclease</keyword>
<dbReference type="InterPro" id="IPR002729">
    <property type="entry name" value="CRISPR-assoc_Cas1"/>
</dbReference>
<dbReference type="PANTHER" id="PTHR34353:SF2">
    <property type="entry name" value="CRISPR-ASSOCIATED ENDONUCLEASE CAS1 1"/>
    <property type="match status" value="1"/>
</dbReference>
<keyword evidence="1 10" id="KW-0540">Nuclease</keyword>
<feature type="binding site" evidence="10">
    <location>
        <position position="230"/>
    </location>
    <ligand>
        <name>Mn(2+)</name>
        <dbReference type="ChEBI" id="CHEBI:29035"/>
    </ligand>
</feature>
<gene>
    <name evidence="10 11" type="primary">cas1</name>
    <name evidence="11" type="ORF">F4162_02745</name>
</gene>
<comment type="similarity">
    <text evidence="10">Belongs to the CRISPR-associated endonuclease Cas1 family.</text>
</comment>
<keyword evidence="4 10" id="KW-0378">Hydrolase</keyword>
<dbReference type="PANTHER" id="PTHR34353">
    <property type="entry name" value="CRISPR-ASSOCIATED ENDONUCLEASE CAS1 1"/>
    <property type="match status" value="1"/>
</dbReference>
<dbReference type="GO" id="GO:0016787">
    <property type="term" value="F:hydrolase activity"/>
    <property type="evidence" value="ECO:0007669"/>
    <property type="project" value="UniProtKB-KW"/>
</dbReference>
<keyword evidence="8 10" id="KW-0464">Manganese</keyword>
<evidence type="ECO:0000256" key="10">
    <source>
        <dbReference type="HAMAP-Rule" id="MF_01470"/>
    </source>
</evidence>
<reference evidence="11" key="1">
    <citation type="submission" date="2019-09" db="EMBL/GenBank/DDBJ databases">
        <title>Characterisation of the sponge microbiome using genome-centric metagenomics.</title>
        <authorList>
            <person name="Engelberts J.P."/>
            <person name="Robbins S.J."/>
            <person name="De Goeij J.M."/>
            <person name="Aranda M."/>
            <person name="Bell S.C."/>
            <person name="Webster N.S."/>
        </authorList>
    </citation>
    <scope>NUCLEOTIDE SEQUENCE</scope>
    <source>
        <strain evidence="11">SB0676_bin_10</strain>
    </source>
</reference>
<evidence type="ECO:0000256" key="5">
    <source>
        <dbReference type="ARBA" id="ARBA00022842"/>
    </source>
</evidence>
<organism evidence="11">
    <name type="scientific">Synechococcus sp. SB0676_bin_10</name>
    <dbReference type="NCBI Taxonomy" id="2604869"/>
    <lineage>
        <taxon>Bacteria</taxon>
        <taxon>Bacillati</taxon>
        <taxon>Cyanobacteriota</taxon>
        <taxon>Cyanophyceae</taxon>
        <taxon>Synechococcales</taxon>
        <taxon>Synechococcaceae</taxon>
        <taxon>Synechococcus</taxon>
    </lineage>
</organism>
<dbReference type="InterPro" id="IPR050646">
    <property type="entry name" value="Cas1"/>
</dbReference>
<sequence length="338" mass="37454">MRYLSTVYVRQHRARVQCRRGSLLVSSTEGSQRIPIEAIDALVVLGGAQITMQAIDACVHRGVRVAVLKRSGSVRFTVNAATGGNVHLRSALFQAAMDPSRSLDLSRAIVAAKLQNSGIVVSRWSRDEKNPEKSDSLAERSEMIRDRIARLAEAETGDHVRGIEGDTARIYFRAVGEVLASSPLPFTTRTRRPPRDPINAMLGFCYGLLVTECVGALESVGLDHQMGFFHRPRSGRPSLALDLAEEFRALTDRFVVSLVRRRQIYPDSFEQTPGGGVYLGDDARTQLLTAWEEHKEAEIQHRLLGRPVGRWALPSVQSTLLARHLRGDLPAYPPFVLP</sequence>
<keyword evidence="2 10" id="KW-0479">Metal-binding</keyword>
<evidence type="ECO:0000256" key="1">
    <source>
        <dbReference type="ARBA" id="ARBA00022722"/>
    </source>
</evidence>
<dbReference type="EMBL" id="VYDO01000099">
    <property type="protein sequence ID" value="MYG37929.1"/>
    <property type="molecule type" value="Genomic_DNA"/>
</dbReference>
<proteinExistence type="inferred from homology"/>
<protein>
    <recommendedName>
        <fullName evidence="10">CRISPR-associated endonuclease Cas1</fullName>
        <ecNumber evidence="10">3.1.-.-</ecNumber>
    </recommendedName>
</protein>
<dbReference type="GO" id="GO:0043571">
    <property type="term" value="P:maintenance of CRISPR repeat elements"/>
    <property type="evidence" value="ECO:0007669"/>
    <property type="project" value="UniProtKB-UniRule"/>
</dbReference>
<keyword evidence="7 10" id="KW-0238">DNA-binding</keyword>
<dbReference type="NCBIfam" id="TIGR00287">
    <property type="entry name" value="cas1"/>
    <property type="match status" value="1"/>
</dbReference>
<accession>A0A6B1F5A5</accession>
<dbReference type="InterPro" id="IPR042211">
    <property type="entry name" value="CRISPR-assoc_Cas1_N"/>
</dbReference>
<evidence type="ECO:0000313" key="11">
    <source>
        <dbReference type="EMBL" id="MYG37929.1"/>
    </source>
</evidence>
<evidence type="ECO:0000256" key="3">
    <source>
        <dbReference type="ARBA" id="ARBA00022759"/>
    </source>
</evidence>
<evidence type="ECO:0000256" key="7">
    <source>
        <dbReference type="ARBA" id="ARBA00023125"/>
    </source>
</evidence>
<dbReference type="GO" id="GO:0051607">
    <property type="term" value="P:defense response to virus"/>
    <property type="evidence" value="ECO:0007669"/>
    <property type="project" value="UniProtKB-UniRule"/>
</dbReference>
<evidence type="ECO:0000256" key="4">
    <source>
        <dbReference type="ARBA" id="ARBA00022801"/>
    </source>
</evidence>
<evidence type="ECO:0000256" key="6">
    <source>
        <dbReference type="ARBA" id="ARBA00023118"/>
    </source>
</evidence>
<dbReference type="InterPro" id="IPR042206">
    <property type="entry name" value="CRISPR-assoc_Cas1_C"/>
</dbReference>
<dbReference type="GO" id="GO:0003677">
    <property type="term" value="F:DNA binding"/>
    <property type="evidence" value="ECO:0007669"/>
    <property type="project" value="UniProtKB-KW"/>
</dbReference>
<comment type="caution">
    <text evidence="11">The sequence shown here is derived from an EMBL/GenBank/DDBJ whole genome shotgun (WGS) entry which is preliminary data.</text>
</comment>
<evidence type="ECO:0000256" key="9">
    <source>
        <dbReference type="ARBA" id="ARBA00038592"/>
    </source>
</evidence>